<keyword evidence="2" id="KW-0067">ATP-binding</keyword>
<organism evidence="6 7">
    <name type="scientific">Trypanosoma rangeli</name>
    <dbReference type="NCBI Taxonomy" id="5698"/>
    <lineage>
        <taxon>Eukaryota</taxon>
        <taxon>Discoba</taxon>
        <taxon>Euglenozoa</taxon>
        <taxon>Kinetoplastea</taxon>
        <taxon>Metakinetoplastina</taxon>
        <taxon>Trypanosomatida</taxon>
        <taxon>Trypanosomatidae</taxon>
        <taxon>Trypanosoma</taxon>
        <taxon>Herpetosoma</taxon>
    </lineage>
</organism>
<feature type="compositionally biased region" description="Basic and acidic residues" evidence="4">
    <location>
        <begin position="199"/>
        <end position="211"/>
    </location>
</feature>
<dbReference type="EMBL" id="MKGL01000042">
    <property type="protein sequence ID" value="RNF09793.1"/>
    <property type="molecule type" value="Genomic_DNA"/>
</dbReference>
<dbReference type="InterPro" id="IPR027417">
    <property type="entry name" value="P-loop_NTPase"/>
</dbReference>
<evidence type="ECO:0000256" key="1">
    <source>
        <dbReference type="ARBA" id="ARBA00022741"/>
    </source>
</evidence>
<evidence type="ECO:0000256" key="2">
    <source>
        <dbReference type="ARBA" id="ARBA00022840"/>
    </source>
</evidence>
<keyword evidence="7" id="KW-1185">Reference proteome</keyword>
<dbReference type="PANTHER" id="PTHR11361:SF139">
    <property type="entry name" value="REPAIR PROTEIN, PUTATIVE-RELATED"/>
    <property type="match status" value="1"/>
</dbReference>
<dbReference type="Proteomes" id="UP000283634">
    <property type="component" value="Unassembled WGS sequence"/>
</dbReference>
<dbReference type="GO" id="GO:0005524">
    <property type="term" value="F:ATP binding"/>
    <property type="evidence" value="ECO:0007669"/>
    <property type="project" value="UniProtKB-KW"/>
</dbReference>
<comment type="caution">
    <text evidence="6">The sequence shown here is derived from an EMBL/GenBank/DDBJ whole genome shotgun (WGS) entry which is preliminary data.</text>
</comment>
<dbReference type="RefSeq" id="XP_029241180.1">
    <property type="nucleotide sequence ID" value="XM_029378951.1"/>
</dbReference>
<proteinExistence type="predicted"/>
<feature type="domain" description="DNA mismatch repair proteins mutS family" evidence="5">
    <location>
        <begin position="2"/>
        <end position="157"/>
    </location>
</feature>
<dbReference type="Gene3D" id="3.40.50.300">
    <property type="entry name" value="P-loop containing nucleotide triphosphate hydrolases"/>
    <property type="match status" value="1"/>
</dbReference>
<dbReference type="GeneID" id="40325860"/>
<feature type="region of interest" description="Disordered" evidence="4">
    <location>
        <begin position="169"/>
        <end position="218"/>
    </location>
</feature>
<dbReference type="GO" id="GO:0030983">
    <property type="term" value="F:mismatched DNA binding"/>
    <property type="evidence" value="ECO:0007669"/>
    <property type="project" value="InterPro"/>
</dbReference>
<keyword evidence="3" id="KW-0238">DNA-binding</keyword>
<name>A0A3R7M656_TRYRA</name>
<evidence type="ECO:0000256" key="4">
    <source>
        <dbReference type="SAM" id="MobiDB-lite"/>
    </source>
</evidence>
<evidence type="ECO:0000259" key="5">
    <source>
        <dbReference type="SMART" id="SM00534"/>
    </source>
</evidence>
<dbReference type="InterPro" id="IPR000432">
    <property type="entry name" value="DNA_mismatch_repair_MutS_C"/>
</dbReference>
<dbReference type="SMART" id="SM00534">
    <property type="entry name" value="MUTSac"/>
    <property type="match status" value="1"/>
</dbReference>
<dbReference type="PANTHER" id="PTHR11361">
    <property type="entry name" value="DNA MISMATCH REPAIR PROTEIN MUTS FAMILY MEMBER"/>
    <property type="match status" value="1"/>
</dbReference>
<accession>A0A3R7M656</accession>
<sequence length="253" mass="27210">MLCDNLDVTTSSSFGKEMQELSYLCMHATRESVVLVDELGRRTSVREGAAIAWATVEFLAETRCRSVFVTHFGVLTRLESLSAGGVRNYHLAVGTETDKEQCAAKDETKKLGRSMCTLRFEYRLLSGPSQVDHYGLRLAVRVGFFQPALDLAKELLPLMGGTREGQSIDNVAHGASAPGVDGPVGSGHATVEPVGRNSGEPRESEERRDGGDDPVYSTEVNARLSGATGVSSIAVVSSESDLSETLRELSLTL</sequence>
<protein>
    <submittedName>
        <fullName evidence="6">Mismatch repair protein MSH4</fullName>
    </submittedName>
</protein>
<dbReference type="OrthoDB" id="10252754at2759"/>
<dbReference type="Pfam" id="PF00488">
    <property type="entry name" value="MutS_V"/>
    <property type="match status" value="1"/>
</dbReference>
<dbReference type="GO" id="GO:0032301">
    <property type="term" value="C:MutSalpha complex"/>
    <property type="evidence" value="ECO:0007669"/>
    <property type="project" value="TreeGrafter"/>
</dbReference>
<evidence type="ECO:0000313" key="6">
    <source>
        <dbReference type="EMBL" id="RNF09793.1"/>
    </source>
</evidence>
<dbReference type="GO" id="GO:0006298">
    <property type="term" value="P:mismatch repair"/>
    <property type="evidence" value="ECO:0007669"/>
    <property type="project" value="InterPro"/>
</dbReference>
<dbReference type="VEuPathDB" id="TriTrypDB:TRSC58_04646"/>
<keyword evidence="1" id="KW-0547">Nucleotide-binding</keyword>
<dbReference type="GO" id="GO:0140664">
    <property type="term" value="F:ATP-dependent DNA damage sensor activity"/>
    <property type="evidence" value="ECO:0007669"/>
    <property type="project" value="InterPro"/>
</dbReference>
<dbReference type="AlphaFoldDB" id="A0A3R7M656"/>
<evidence type="ECO:0000256" key="3">
    <source>
        <dbReference type="ARBA" id="ARBA00023125"/>
    </source>
</evidence>
<evidence type="ECO:0000313" key="7">
    <source>
        <dbReference type="Proteomes" id="UP000283634"/>
    </source>
</evidence>
<reference evidence="6 7" key="1">
    <citation type="journal article" date="2018" name="BMC Genomics">
        <title>Genomic comparison of Trypanosoma conorhini and Trypanosoma rangeli to Trypanosoma cruzi strains of high and low virulence.</title>
        <authorList>
            <person name="Bradwell K.R."/>
            <person name="Koparde V.N."/>
            <person name="Matveyev A.V."/>
            <person name="Serrano M.G."/>
            <person name="Alves J.M."/>
            <person name="Parikh H."/>
            <person name="Huang B."/>
            <person name="Lee V."/>
            <person name="Espinosa-Alvarez O."/>
            <person name="Ortiz P.A."/>
            <person name="Costa-Martins A.G."/>
            <person name="Teixeira M.M."/>
            <person name="Buck G.A."/>
        </authorList>
    </citation>
    <scope>NUCLEOTIDE SEQUENCE [LARGE SCALE GENOMIC DNA]</scope>
    <source>
        <strain evidence="6 7">AM80</strain>
    </source>
</reference>
<dbReference type="InterPro" id="IPR045076">
    <property type="entry name" value="MutS"/>
</dbReference>
<dbReference type="SUPFAM" id="SSF52540">
    <property type="entry name" value="P-loop containing nucleoside triphosphate hydrolases"/>
    <property type="match status" value="1"/>
</dbReference>
<gene>
    <name evidence="6" type="ORF">TraAM80_01927</name>
</gene>